<dbReference type="PANTHER" id="PTHR23508">
    <property type="entry name" value="CARBOXYLIC ACID TRANSPORTER PROTEIN HOMOLOG"/>
    <property type="match status" value="1"/>
</dbReference>
<feature type="transmembrane region" description="Helical" evidence="5">
    <location>
        <begin position="227"/>
        <end position="246"/>
    </location>
</feature>
<dbReference type="PROSITE" id="PS00216">
    <property type="entry name" value="SUGAR_TRANSPORT_1"/>
    <property type="match status" value="1"/>
</dbReference>
<dbReference type="OrthoDB" id="7066727at2"/>
<feature type="transmembrane region" description="Helical" evidence="5">
    <location>
        <begin position="291"/>
        <end position="308"/>
    </location>
</feature>
<feature type="transmembrane region" description="Helical" evidence="5">
    <location>
        <begin position="380"/>
        <end position="400"/>
    </location>
</feature>
<evidence type="ECO:0000256" key="1">
    <source>
        <dbReference type="ARBA" id="ARBA00004141"/>
    </source>
</evidence>
<dbReference type="GO" id="GO:0005886">
    <property type="term" value="C:plasma membrane"/>
    <property type="evidence" value="ECO:0007669"/>
    <property type="project" value="TreeGrafter"/>
</dbReference>
<dbReference type="InterPro" id="IPR011701">
    <property type="entry name" value="MFS"/>
</dbReference>
<feature type="transmembrane region" description="Helical" evidence="5">
    <location>
        <begin position="314"/>
        <end position="337"/>
    </location>
</feature>
<dbReference type="InterPro" id="IPR036259">
    <property type="entry name" value="MFS_trans_sf"/>
</dbReference>
<dbReference type="NCBIfam" id="NF008586">
    <property type="entry name" value="PRK11551.1"/>
    <property type="match status" value="1"/>
</dbReference>
<name>A0A0M5MK35_9GAMM</name>
<dbReference type="EMBL" id="CP012678">
    <property type="protein sequence ID" value="ALF60612.1"/>
    <property type="molecule type" value="Genomic_DNA"/>
</dbReference>
<feature type="domain" description="Major facilitator superfamily (MFS) profile" evidence="6">
    <location>
        <begin position="19"/>
        <end position="402"/>
    </location>
</feature>
<feature type="transmembrane region" description="Helical" evidence="5">
    <location>
        <begin position="85"/>
        <end position="104"/>
    </location>
</feature>
<dbReference type="PANTHER" id="PTHR23508:SF10">
    <property type="entry name" value="CARBOXYLIC ACID TRANSPORTER PROTEIN HOMOLOG"/>
    <property type="match status" value="1"/>
</dbReference>
<reference evidence="7 8" key="1">
    <citation type="submission" date="2015-09" db="EMBL/GenBank/DDBJ databases">
        <title>Complete genome of Psychrobacter urativorans R10.10B.</title>
        <authorList>
            <person name="See-Too W.S."/>
            <person name="Chan K.G."/>
        </authorList>
    </citation>
    <scope>NUCLEOTIDE SEQUENCE [LARGE SCALE GENOMIC DNA]</scope>
    <source>
        <strain evidence="7 8">R10.10B</strain>
    </source>
</reference>
<keyword evidence="4 5" id="KW-0472">Membrane</keyword>
<dbReference type="SUPFAM" id="SSF103473">
    <property type="entry name" value="MFS general substrate transporter"/>
    <property type="match status" value="1"/>
</dbReference>
<dbReference type="PROSITE" id="PS50850">
    <property type="entry name" value="MFS"/>
    <property type="match status" value="1"/>
</dbReference>
<comment type="subcellular location">
    <subcellularLocation>
        <location evidence="1">Membrane</location>
        <topology evidence="1">Multi-pass membrane protein</topology>
    </subcellularLocation>
</comment>
<feature type="transmembrane region" description="Helical" evidence="5">
    <location>
        <begin position="266"/>
        <end position="284"/>
    </location>
</feature>
<dbReference type="InterPro" id="IPR005829">
    <property type="entry name" value="Sugar_transporter_CS"/>
</dbReference>
<feature type="transmembrane region" description="Helical" evidence="5">
    <location>
        <begin position="349"/>
        <end position="374"/>
    </location>
</feature>
<accession>A0A0M5MK35</accession>
<proteinExistence type="predicted"/>
<evidence type="ECO:0000256" key="2">
    <source>
        <dbReference type="ARBA" id="ARBA00022692"/>
    </source>
</evidence>
<evidence type="ECO:0000313" key="7">
    <source>
        <dbReference type="EMBL" id="ALF60612.1"/>
    </source>
</evidence>
<evidence type="ECO:0000256" key="3">
    <source>
        <dbReference type="ARBA" id="ARBA00022989"/>
    </source>
</evidence>
<dbReference type="Proteomes" id="UP000059847">
    <property type="component" value="Chromosome"/>
</dbReference>
<dbReference type="Pfam" id="PF07690">
    <property type="entry name" value="MFS_1"/>
    <property type="match status" value="1"/>
</dbReference>
<keyword evidence="8" id="KW-1185">Reference proteome</keyword>
<evidence type="ECO:0000256" key="5">
    <source>
        <dbReference type="SAM" id="Phobius"/>
    </source>
</evidence>
<protein>
    <submittedName>
        <fullName evidence="7">MFS transporter</fullName>
    </submittedName>
</protein>
<gene>
    <name evidence="7" type="ORF">AOC03_11625</name>
</gene>
<evidence type="ECO:0000256" key="4">
    <source>
        <dbReference type="ARBA" id="ARBA00023136"/>
    </source>
</evidence>
<sequence>MTISVPNAVLKKPAVMYMTLFMCFCIAILEGFDIQSIGVVASSIQAEFNLSKGQLGWIFSAATLGMFPGAIVAGRLSDKIGRKKILIFSVALFGIMSLMTAFTTDFNSLVIVRFLTGIGMGGALPLMIAMSSESVPERWSATAVSVMYAGVPFGAGITALIAGGFTGIGEWKNIFYLGGLTPIALVPLLFIFLKETYTKKEVSQDAVTENTDFKFILFGEGRTATTIQIWLSFLGTLIVLYFILNWLPVLMQNNGLSLKSASNIQVAYQVGGVCGVLILGWLLSNIKLRSVVIMIYIGILVGLSALTFSKSLTALILASGLSGFFITGGQSALYALAARAYSKNMRGTGVGVAVAMGRVGSFVGPLLAGVIFSYNSNSSFVIGSSIPVIIIAGVAAILLANNIARREKVDQALLLKA</sequence>
<keyword evidence="3 5" id="KW-1133">Transmembrane helix</keyword>
<dbReference type="AlphaFoldDB" id="A0A0M5MK35"/>
<feature type="transmembrane region" description="Helical" evidence="5">
    <location>
        <begin position="174"/>
        <end position="193"/>
    </location>
</feature>
<dbReference type="CDD" id="cd17365">
    <property type="entry name" value="MFS_PcaK_like"/>
    <property type="match status" value="1"/>
</dbReference>
<feature type="transmembrane region" description="Helical" evidence="5">
    <location>
        <begin position="141"/>
        <end position="168"/>
    </location>
</feature>
<feature type="transmembrane region" description="Helical" evidence="5">
    <location>
        <begin position="110"/>
        <end position="129"/>
    </location>
</feature>
<dbReference type="Gene3D" id="1.20.1250.20">
    <property type="entry name" value="MFS general substrate transporter like domains"/>
    <property type="match status" value="1"/>
</dbReference>
<organism evidence="7 8">
    <name type="scientific">Psychrobacter urativorans</name>
    <dbReference type="NCBI Taxonomy" id="45610"/>
    <lineage>
        <taxon>Bacteria</taxon>
        <taxon>Pseudomonadati</taxon>
        <taxon>Pseudomonadota</taxon>
        <taxon>Gammaproteobacteria</taxon>
        <taxon>Moraxellales</taxon>
        <taxon>Moraxellaceae</taxon>
        <taxon>Psychrobacter</taxon>
    </lineage>
</organism>
<dbReference type="InterPro" id="IPR020846">
    <property type="entry name" value="MFS_dom"/>
</dbReference>
<dbReference type="STRING" id="45610.AOC03_11625"/>
<evidence type="ECO:0000313" key="8">
    <source>
        <dbReference type="Proteomes" id="UP000059847"/>
    </source>
</evidence>
<dbReference type="KEGG" id="pur:AOC03_11625"/>
<dbReference type="GO" id="GO:0046943">
    <property type="term" value="F:carboxylic acid transmembrane transporter activity"/>
    <property type="evidence" value="ECO:0007669"/>
    <property type="project" value="TreeGrafter"/>
</dbReference>
<dbReference type="RefSeq" id="WP_062536194.1">
    <property type="nucleotide sequence ID" value="NZ_CP012678.1"/>
</dbReference>
<keyword evidence="2 5" id="KW-0812">Transmembrane</keyword>
<feature type="transmembrane region" description="Helical" evidence="5">
    <location>
        <begin position="54"/>
        <end position="73"/>
    </location>
</feature>
<evidence type="ECO:0000259" key="6">
    <source>
        <dbReference type="PROSITE" id="PS50850"/>
    </source>
</evidence>
<feature type="transmembrane region" description="Helical" evidence="5">
    <location>
        <begin position="14"/>
        <end position="34"/>
    </location>
</feature>